<evidence type="ECO:0000259" key="3">
    <source>
        <dbReference type="Pfam" id="PF18675"/>
    </source>
</evidence>
<comment type="subcellular location">
    <subcellularLocation>
        <location evidence="1">Cell envelope</location>
    </subcellularLocation>
</comment>
<dbReference type="Gene3D" id="2.70.98.70">
    <property type="match status" value="1"/>
</dbReference>
<proteinExistence type="predicted"/>
<accession>A0ABU6FX23</accession>
<keyword evidence="5" id="KW-1185">Reference proteome</keyword>
<dbReference type="InterPro" id="IPR054645">
    <property type="entry name" value="HepB"/>
</dbReference>
<dbReference type="EMBL" id="JARLKY010000010">
    <property type="protein sequence ID" value="MEC0226460.1"/>
    <property type="molecule type" value="Genomic_DNA"/>
</dbReference>
<sequence>MCAKPVQTPPEEYPRLFIRKKDVPDLRGKRTKPEMLLLWERLVHFSKVGIEEASTCGYPDDVYVMEAKAFLYVLDGDVHAGLQAKTMALRSLRKTFNPDYPDISRTIGRLMLSAAVVYDWCRDLITDEERSGMIIHFQRLAQLLECGYPPEKGSSAVGHASEWMLMRDLLGTGIAIFDEDPDMFIWSAGRFFAEMVPVRNFFYPSGWHHQGDNYGSYRYQADLYATWIMDRMGAGNPFHPSQENVGYQWIYTRRPDGKLLRDGDTDNPLYEENRYIQLFPLVYLMAGSYYNNPYFLEQQYREFSLIPDMYVFHAFLFYNASVPTKSIAELPLTRYFGSPTGIMIARTGWDEGIDVASSTVIAEMRIGEYQYNNHQHLDAGSFQLYYKGYLAIDSGIYKGSSGSYHSPHNKYYFKRTIAHNSVLVYDPDELGQHPSIRDGGLVWPNVNDGGQRWPNDGRASLNLDDILQSGFKRGEVLAHAYGPDPVKPAYSYLKGDITAAYSSKIKQFQRSFLFLNLMDQAHPAAFIVFDRVVSAKADFKKFWLLHSVEEPQIKGSRTVITRSEDGYNGQLIADTLLPEPDNQEIVPIGGPGKEFWVFGTNYENDYPGTKEQGAWRIEVSPKRAAEHDYFLHVMQVKDRDLLKPLDTVKVETDTHIGASIGHWIVLFGKSGLRIREEIVFSIQALAGQHGLYPGTGNSEQMKLAIADLGAGLWQAVVNGVCESHLVAGDDGLLYLTGVQGEIRLIPILG</sequence>
<feature type="domain" description="Heparinase II/III-like C-terminal" evidence="2">
    <location>
        <begin position="370"/>
        <end position="428"/>
    </location>
</feature>
<dbReference type="Proteomes" id="UP001338137">
    <property type="component" value="Unassembled WGS sequence"/>
</dbReference>
<evidence type="ECO:0000256" key="1">
    <source>
        <dbReference type="ARBA" id="ARBA00004196"/>
    </source>
</evidence>
<protein>
    <submittedName>
        <fullName evidence="4">Heparinase II/III family protein</fullName>
    </submittedName>
</protein>
<dbReference type="Pfam" id="PF18675">
    <property type="entry name" value="HepII_C"/>
    <property type="match status" value="1"/>
</dbReference>
<reference evidence="4 5" key="1">
    <citation type="submission" date="2023-03" db="EMBL/GenBank/DDBJ databases">
        <title>Bacillus Genome Sequencing.</title>
        <authorList>
            <person name="Dunlap C."/>
        </authorList>
    </citation>
    <scope>NUCLEOTIDE SEQUENCE [LARGE SCALE GENOMIC DNA]</scope>
    <source>
        <strain evidence="4 5">BD-533</strain>
    </source>
</reference>
<dbReference type="Pfam" id="PF07940">
    <property type="entry name" value="Hepar_II_III_C"/>
    <property type="match status" value="1"/>
</dbReference>
<dbReference type="Gene3D" id="1.50.10.100">
    <property type="entry name" value="Chondroitin AC/alginate lyase"/>
    <property type="match status" value="1"/>
</dbReference>
<dbReference type="RefSeq" id="WP_326070869.1">
    <property type="nucleotide sequence ID" value="NZ_JARLKY010000010.1"/>
</dbReference>
<gene>
    <name evidence="4" type="ORF">P4I72_04950</name>
</gene>
<comment type="caution">
    <text evidence="4">The sequence shown here is derived from an EMBL/GenBank/DDBJ whole genome shotgun (WGS) entry which is preliminary data.</text>
</comment>
<name>A0ABU6FX23_9BACL</name>
<feature type="domain" description="Heparinase II C-terminal" evidence="3">
    <location>
        <begin position="650"/>
        <end position="744"/>
    </location>
</feature>
<organism evidence="4 5">
    <name type="scientific">Paenibacillus alba</name>
    <dbReference type="NCBI Taxonomy" id="1197127"/>
    <lineage>
        <taxon>Bacteria</taxon>
        <taxon>Bacillati</taxon>
        <taxon>Bacillota</taxon>
        <taxon>Bacilli</taxon>
        <taxon>Bacillales</taxon>
        <taxon>Paenibacillaceae</taxon>
        <taxon>Paenibacillus</taxon>
    </lineage>
</organism>
<dbReference type="NCBIfam" id="NF045571">
    <property type="entry name" value="HepHepsulflyase"/>
    <property type="match status" value="1"/>
</dbReference>
<dbReference type="InterPro" id="IPR012480">
    <property type="entry name" value="Hepar_II_III_C"/>
</dbReference>
<dbReference type="InterPro" id="IPR008929">
    <property type="entry name" value="Chondroitin_lyas"/>
</dbReference>
<evidence type="ECO:0000313" key="4">
    <source>
        <dbReference type="EMBL" id="MEC0226460.1"/>
    </source>
</evidence>
<dbReference type="InterPro" id="IPR040925">
    <property type="entry name" value="HepII_C"/>
</dbReference>
<dbReference type="Gene3D" id="2.60.40.2750">
    <property type="match status" value="1"/>
</dbReference>
<evidence type="ECO:0000259" key="2">
    <source>
        <dbReference type="Pfam" id="PF07940"/>
    </source>
</evidence>
<evidence type="ECO:0000313" key="5">
    <source>
        <dbReference type="Proteomes" id="UP001338137"/>
    </source>
</evidence>